<evidence type="ECO:0000259" key="11">
    <source>
        <dbReference type="PROSITE" id="PS50885"/>
    </source>
</evidence>
<comment type="catalytic activity">
    <reaction evidence="1">
        <text>ATP + protein L-histidine = ADP + protein N-phospho-L-histidine.</text>
        <dbReference type="EC" id="2.7.13.3"/>
    </reaction>
</comment>
<feature type="domain" description="Histidine kinase" evidence="10">
    <location>
        <begin position="245"/>
        <end position="455"/>
    </location>
</feature>
<dbReference type="EC" id="2.7.13.3" evidence="3"/>
<dbReference type="InterPro" id="IPR003660">
    <property type="entry name" value="HAMP_dom"/>
</dbReference>
<dbReference type="Pfam" id="PF02518">
    <property type="entry name" value="HATPase_c"/>
    <property type="match status" value="1"/>
</dbReference>
<feature type="transmembrane region" description="Helical" evidence="9">
    <location>
        <begin position="12"/>
        <end position="31"/>
    </location>
</feature>
<name>A0ABX2TG48_9PROT</name>
<evidence type="ECO:0000259" key="10">
    <source>
        <dbReference type="PROSITE" id="PS50109"/>
    </source>
</evidence>
<sequence>MLARLGLRARLTGIVLVSILCLWLVLVAAAYRMRDLDSDFGLPPPDRVAALVALAELTPTADRPRLFLVAEAGGLRVRTEPRPPIAGSAEAADHRVVQPYLRALEGRVVTIRPVLDGWQSRRVLWVFAAGAPLFVLEVALAAGDTLVVSVGSPLPVTAIGLPVGVFAGIVGTLAALAALIVLHREIRPLMRLAAAVDRVDPVGEPVPLPVIRARAPEIRALVTAFERLQGRLAAMLRARMALIGGIQHDLRTMATRLRLRVERIPDPAERDRAVGDIADMIALLDDAMLASRAGARELDEELVPFAPLVAAEVEDRRRAGAPVDLRLGPGDAEAAVIGDRVGLRRIVGNLVANAVTYGRVAHVQVEAAAEGRSDLPGGCAVLTVDDEGPGIPADKRTFLLEPFVRLEESRARRTGGAGLGLAIVRSLVEAHGGTVDIGDAPGGGARVVVRLPLFRA</sequence>
<dbReference type="PANTHER" id="PTHR44936">
    <property type="entry name" value="SENSOR PROTEIN CREC"/>
    <property type="match status" value="1"/>
</dbReference>
<dbReference type="InterPro" id="IPR036890">
    <property type="entry name" value="HATPase_C_sf"/>
</dbReference>
<keyword evidence="13" id="KW-1185">Reference proteome</keyword>
<dbReference type="PRINTS" id="PR00344">
    <property type="entry name" value="BCTRLSENSOR"/>
</dbReference>
<comment type="caution">
    <text evidence="12">The sequence shown here is derived from an EMBL/GenBank/DDBJ whole genome shotgun (WGS) entry which is preliminary data.</text>
</comment>
<dbReference type="PANTHER" id="PTHR44936:SF10">
    <property type="entry name" value="SENSOR PROTEIN RSTB"/>
    <property type="match status" value="1"/>
</dbReference>
<feature type="transmembrane region" description="Helical" evidence="9">
    <location>
        <begin position="123"/>
        <end position="143"/>
    </location>
</feature>
<dbReference type="Gene3D" id="1.10.287.130">
    <property type="match status" value="1"/>
</dbReference>
<evidence type="ECO:0000256" key="9">
    <source>
        <dbReference type="SAM" id="Phobius"/>
    </source>
</evidence>
<keyword evidence="5" id="KW-0808">Transferase</keyword>
<dbReference type="Gene3D" id="3.30.565.10">
    <property type="entry name" value="Histidine kinase-like ATPase, C-terminal domain"/>
    <property type="match status" value="1"/>
</dbReference>
<protein>
    <recommendedName>
        <fullName evidence="3">histidine kinase</fullName>
        <ecNumber evidence="3">2.7.13.3</ecNumber>
    </recommendedName>
</protein>
<accession>A0ABX2TG48</accession>
<evidence type="ECO:0000256" key="4">
    <source>
        <dbReference type="ARBA" id="ARBA00022553"/>
    </source>
</evidence>
<feature type="domain" description="HAMP" evidence="11">
    <location>
        <begin position="183"/>
        <end position="237"/>
    </location>
</feature>
<evidence type="ECO:0000256" key="2">
    <source>
        <dbReference type="ARBA" id="ARBA00004370"/>
    </source>
</evidence>
<dbReference type="PROSITE" id="PS50109">
    <property type="entry name" value="HIS_KIN"/>
    <property type="match status" value="1"/>
</dbReference>
<evidence type="ECO:0000256" key="5">
    <source>
        <dbReference type="ARBA" id="ARBA00022679"/>
    </source>
</evidence>
<evidence type="ECO:0000256" key="8">
    <source>
        <dbReference type="ARBA" id="ARBA00022840"/>
    </source>
</evidence>
<keyword evidence="4" id="KW-0597">Phosphoprotein</keyword>
<comment type="subcellular location">
    <subcellularLocation>
        <location evidence="2">Membrane</location>
    </subcellularLocation>
</comment>
<dbReference type="GO" id="GO:0016301">
    <property type="term" value="F:kinase activity"/>
    <property type="evidence" value="ECO:0007669"/>
    <property type="project" value="UniProtKB-KW"/>
</dbReference>
<dbReference type="EMBL" id="JABFDB010000025">
    <property type="protein sequence ID" value="NYZ23310.1"/>
    <property type="molecule type" value="Genomic_DNA"/>
</dbReference>
<dbReference type="InterPro" id="IPR003594">
    <property type="entry name" value="HATPase_dom"/>
</dbReference>
<evidence type="ECO:0000256" key="3">
    <source>
        <dbReference type="ARBA" id="ARBA00012438"/>
    </source>
</evidence>
<dbReference type="SUPFAM" id="SSF55874">
    <property type="entry name" value="ATPase domain of HSP90 chaperone/DNA topoisomerase II/histidine kinase"/>
    <property type="match status" value="1"/>
</dbReference>
<evidence type="ECO:0000313" key="12">
    <source>
        <dbReference type="EMBL" id="NYZ23310.1"/>
    </source>
</evidence>
<keyword evidence="9" id="KW-1133">Transmembrane helix</keyword>
<evidence type="ECO:0000256" key="6">
    <source>
        <dbReference type="ARBA" id="ARBA00022741"/>
    </source>
</evidence>
<dbReference type="SMART" id="SM00387">
    <property type="entry name" value="HATPase_c"/>
    <property type="match status" value="1"/>
</dbReference>
<dbReference type="CDD" id="cd00075">
    <property type="entry name" value="HATPase"/>
    <property type="match status" value="1"/>
</dbReference>
<feature type="transmembrane region" description="Helical" evidence="9">
    <location>
        <begin position="163"/>
        <end position="182"/>
    </location>
</feature>
<dbReference type="SMART" id="SM00304">
    <property type="entry name" value="HAMP"/>
    <property type="match status" value="1"/>
</dbReference>
<keyword evidence="7 12" id="KW-0418">Kinase</keyword>
<dbReference type="InterPro" id="IPR005467">
    <property type="entry name" value="His_kinase_dom"/>
</dbReference>
<organism evidence="12 13">
    <name type="scientific">Azospirillum oleiclasticum</name>
    <dbReference type="NCBI Taxonomy" id="2735135"/>
    <lineage>
        <taxon>Bacteria</taxon>
        <taxon>Pseudomonadati</taxon>
        <taxon>Pseudomonadota</taxon>
        <taxon>Alphaproteobacteria</taxon>
        <taxon>Rhodospirillales</taxon>
        <taxon>Azospirillaceae</taxon>
        <taxon>Azospirillum</taxon>
    </lineage>
</organism>
<evidence type="ECO:0000256" key="7">
    <source>
        <dbReference type="ARBA" id="ARBA00022777"/>
    </source>
</evidence>
<reference evidence="12 13" key="1">
    <citation type="submission" date="2020-05" db="EMBL/GenBank/DDBJ databases">
        <title>Azospirillum oleiclasticum sp. nov, a nitrogen-fixing and heavy crude oil-emulsifying bacterium isolated from the crude oil of Yumen Oilfield.</title>
        <authorList>
            <person name="Wu D."/>
            <person name="Cai M."/>
            <person name="Zhang X."/>
        </authorList>
    </citation>
    <scope>NUCLEOTIDE SEQUENCE [LARGE SCALE GENOMIC DNA]</scope>
    <source>
        <strain evidence="12 13">ROY-1-1-2</strain>
    </source>
</reference>
<evidence type="ECO:0000256" key="1">
    <source>
        <dbReference type="ARBA" id="ARBA00000085"/>
    </source>
</evidence>
<keyword evidence="9" id="KW-0812">Transmembrane</keyword>
<dbReference type="Proteomes" id="UP000584642">
    <property type="component" value="Unassembled WGS sequence"/>
</dbReference>
<dbReference type="InterPro" id="IPR050980">
    <property type="entry name" value="2C_sensor_his_kinase"/>
</dbReference>
<keyword evidence="8" id="KW-0067">ATP-binding</keyword>
<keyword evidence="9" id="KW-0472">Membrane</keyword>
<keyword evidence="6" id="KW-0547">Nucleotide-binding</keyword>
<evidence type="ECO:0000313" key="13">
    <source>
        <dbReference type="Proteomes" id="UP000584642"/>
    </source>
</evidence>
<proteinExistence type="predicted"/>
<dbReference type="PROSITE" id="PS50885">
    <property type="entry name" value="HAMP"/>
    <property type="match status" value="1"/>
</dbReference>
<gene>
    <name evidence="12" type="ORF">HND93_26715</name>
</gene>
<dbReference type="InterPro" id="IPR004358">
    <property type="entry name" value="Sig_transdc_His_kin-like_C"/>
</dbReference>